<evidence type="ECO:0000256" key="12">
    <source>
        <dbReference type="ARBA" id="ARBA00023136"/>
    </source>
</evidence>
<comment type="catalytic activity">
    <reaction evidence="16">
        <text>N(4)-(alpha-D-Man-(1-&gt;3)-[alpha-D-Man-(1-&gt;3)-[alpha-D-Man-(1-&gt;6)]-alpha-D-Man-(1-&gt;6)]-beta-D-Man-(1-&gt;4)-beta-D-GlcNAc-(1-&gt;4)-beta-D-GlcNAc)-L-asparaginyl-[protein] (N-glucan mannose isomer 5A1,2) + UDP-N-acetyl-alpha-D-glucosamine = N(4)-{beta-D-GlcNAc-(1-&gt;2)-alpha-D-Man-(1-&gt;3)-[alpha-D-Man-(1-&gt;3)-[alpha-D-Man-(1-&gt;6)]-alpha-D-Man-(1-&gt;6)]-beta-D-Man-(1-&gt;4)-beta-D-GlcNAc-(1-&gt;4)-beta-D-GlcNAc}-L-asparaginyl-[protein] + UDP + H(+)</text>
        <dbReference type="Rhea" id="RHEA:11456"/>
        <dbReference type="Rhea" id="RHEA-COMP:14367"/>
        <dbReference type="Rhea" id="RHEA-COMP:14368"/>
        <dbReference type="ChEBI" id="CHEBI:15378"/>
        <dbReference type="ChEBI" id="CHEBI:57705"/>
        <dbReference type="ChEBI" id="CHEBI:58223"/>
        <dbReference type="ChEBI" id="CHEBI:59087"/>
        <dbReference type="ChEBI" id="CHEBI:60625"/>
        <dbReference type="EC" id="2.4.1.101"/>
    </reaction>
</comment>
<proteinExistence type="inferred from homology"/>
<dbReference type="FunFam" id="3.90.550.10:FF:000252">
    <property type="entry name" value="Protein O-linked-mannose beta-1,2-N-acetylglucosaminyltransferase 1"/>
    <property type="match status" value="1"/>
</dbReference>
<evidence type="ECO:0000256" key="14">
    <source>
        <dbReference type="ARBA" id="ARBA00038949"/>
    </source>
</evidence>
<evidence type="ECO:0000313" key="19">
    <source>
        <dbReference type="Proteomes" id="UP000002630"/>
    </source>
</evidence>
<evidence type="ECO:0000256" key="17">
    <source>
        <dbReference type="SAM" id="MobiDB-lite"/>
    </source>
</evidence>
<feature type="region of interest" description="Disordered" evidence="17">
    <location>
        <begin position="1"/>
        <end position="71"/>
    </location>
</feature>
<dbReference type="SUPFAM" id="SSF53448">
    <property type="entry name" value="Nucleotide-diphospho-sugar transferases"/>
    <property type="match status" value="1"/>
</dbReference>
<dbReference type="GO" id="GO:0000139">
    <property type="term" value="C:Golgi membrane"/>
    <property type="evidence" value="ECO:0007669"/>
    <property type="project" value="UniProtKB-SubCell"/>
</dbReference>
<keyword evidence="6 18" id="KW-0808">Transferase</keyword>
<evidence type="ECO:0000256" key="13">
    <source>
        <dbReference type="ARBA" id="ARBA00023211"/>
    </source>
</evidence>
<evidence type="ECO:0000256" key="1">
    <source>
        <dbReference type="ARBA" id="ARBA00001936"/>
    </source>
</evidence>
<keyword evidence="11" id="KW-0333">Golgi apparatus</keyword>
<comment type="similarity">
    <text evidence="4">Belongs to the glycosyltransferase 13 family.</text>
</comment>
<dbReference type="GO" id="GO:0003827">
    <property type="term" value="F:alpha-1,3-mannosylglycoprotein 2-beta-N-acetylglucosaminyltransferase activity"/>
    <property type="evidence" value="ECO:0007669"/>
    <property type="project" value="UniProtKB-EC"/>
</dbReference>
<evidence type="ECO:0000256" key="15">
    <source>
        <dbReference type="ARBA" id="ARBA00041712"/>
    </source>
</evidence>
<evidence type="ECO:0000256" key="4">
    <source>
        <dbReference type="ARBA" id="ARBA00006492"/>
    </source>
</evidence>
<protein>
    <recommendedName>
        <fullName evidence="14">alpha-1,3-mannosyl-glycoprotein 2-beta-N-acetylglucosaminyltransferase</fullName>
        <ecNumber evidence="14">2.4.1.101</ecNumber>
    </recommendedName>
    <alternativeName>
        <fullName evidence="15">N-glycosyl-oligosaccharide-glycoprotein N-acetylglucosaminyltransferase I</fullName>
    </alternativeName>
</protein>
<accession>D7FXV4</accession>
<evidence type="ECO:0000256" key="16">
    <source>
        <dbReference type="ARBA" id="ARBA00049421"/>
    </source>
</evidence>
<dbReference type="Gene3D" id="3.10.180.20">
    <property type="entry name" value="N-Acetylglucosaminyltransferase I, Domain 2"/>
    <property type="match status" value="1"/>
</dbReference>
<reference evidence="18 19" key="1">
    <citation type="journal article" date="2010" name="Nature">
        <title>The Ectocarpus genome and the independent evolution of multicellularity in brown algae.</title>
        <authorList>
            <person name="Cock J.M."/>
            <person name="Sterck L."/>
            <person name="Rouze P."/>
            <person name="Scornet D."/>
            <person name="Allen A.E."/>
            <person name="Amoutzias G."/>
            <person name="Anthouard V."/>
            <person name="Artiguenave F."/>
            <person name="Aury J.M."/>
            <person name="Badger J.H."/>
            <person name="Beszteri B."/>
            <person name="Billiau K."/>
            <person name="Bonnet E."/>
            <person name="Bothwell J.H."/>
            <person name="Bowler C."/>
            <person name="Boyen C."/>
            <person name="Brownlee C."/>
            <person name="Carrano C.J."/>
            <person name="Charrier B."/>
            <person name="Cho G.Y."/>
            <person name="Coelho S.M."/>
            <person name="Collen J."/>
            <person name="Corre E."/>
            <person name="Da Silva C."/>
            <person name="Delage L."/>
            <person name="Delaroque N."/>
            <person name="Dittami S.M."/>
            <person name="Doulbeau S."/>
            <person name="Elias M."/>
            <person name="Farnham G."/>
            <person name="Gachon C.M."/>
            <person name="Gschloessl B."/>
            <person name="Heesch S."/>
            <person name="Jabbari K."/>
            <person name="Jubin C."/>
            <person name="Kawai H."/>
            <person name="Kimura K."/>
            <person name="Kloareg B."/>
            <person name="Kupper F.C."/>
            <person name="Lang D."/>
            <person name="Le Bail A."/>
            <person name="Leblanc C."/>
            <person name="Lerouge P."/>
            <person name="Lohr M."/>
            <person name="Lopez P.J."/>
            <person name="Martens C."/>
            <person name="Maumus F."/>
            <person name="Michel G."/>
            <person name="Miranda-Saavedra D."/>
            <person name="Morales J."/>
            <person name="Moreau H."/>
            <person name="Motomura T."/>
            <person name="Nagasato C."/>
            <person name="Napoli C.A."/>
            <person name="Nelson D.R."/>
            <person name="Nyvall-Collen P."/>
            <person name="Peters A.F."/>
            <person name="Pommier C."/>
            <person name="Potin P."/>
            <person name="Poulain J."/>
            <person name="Quesneville H."/>
            <person name="Read B."/>
            <person name="Rensing S.A."/>
            <person name="Ritter A."/>
            <person name="Rousvoal S."/>
            <person name="Samanta M."/>
            <person name="Samson G."/>
            <person name="Schroeder D.C."/>
            <person name="Segurens B."/>
            <person name="Strittmatter M."/>
            <person name="Tonon T."/>
            <person name="Tregear J.W."/>
            <person name="Valentin K."/>
            <person name="von Dassow P."/>
            <person name="Yamagishi T."/>
            <person name="Van de Peer Y."/>
            <person name="Wincker P."/>
        </authorList>
    </citation>
    <scope>NUCLEOTIDE SEQUENCE [LARGE SCALE GENOMIC DNA]</scope>
    <source>
        <strain evidence="19">Ec32 / CCAP1310/4</strain>
    </source>
</reference>
<dbReference type="Gene3D" id="3.90.550.10">
    <property type="entry name" value="Spore Coat Polysaccharide Biosynthesis Protein SpsA, Chain A"/>
    <property type="match status" value="1"/>
</dbReference>
<comment type="cofactor">
    <cofactor evidence="1">
        <name>Mn(2+)</name>
        <dbReference type="ChEBI" id="CHEBI:29035"/>
    </cofactor>
</comment>
<evidence type="ECO:0000256" key="8">
    <source>
        <dbReference type="ARBA" id="ARBA00022723"/>
    </source>
</evidence>
<dbReference type="EMBL" id="FN648524">
    <property type="protein sequence ID" value="CBJ32367.1"/>
    <property type="molecule type" value="Genomic_DNA"/>
</dbReference>
<organism evidence="18 19">
    <name type="scientific">Ectocarpus siliculosus</name>
    <name type="common">Brown alga</name>
    <name type="synonym">Conferva siliculosa</name>
    <dbReference type="NCBI Taxonomy" id="2880"/>
    <lineage>
        <taxon>Eukaryota</taxon>
        <taxon>Sar</taxon>
        <taxon>Stramenopiles</taxon>
        <taxon>Ochrophyta</taxon>
        <taxon>PX clade</taxon>
        <taxon>Phaeophyceae</taxon>
        <taxon>Ectocarpales</taxon>
        <taxon>Ectocarpaceae</taxon>
        <taxon>Ectocarpus</taxon>
    </lineage>
</organism>
<gene>
    <name evidence="18" type="primary">GnT1</name>
    <name evidence="18" type="ORF">Esi_0333_0017</name>
</gene>
<dbReference type="InterPro" id="IPR052261">
    <property type="entry name" value="Glycosyltransferase_13"/>
</dbReference>
<dbReference type="UniPathway" id="UPA00378"/>
<evidence type="ECO:0000256" key="6">
    <source>
        <dbReference type="ARBA" id="ARBA00022679"/>
    </source>
</evidence>
<dbReference type="InterPro" id="IPR029044">
    <property type="entry name" value="Nucleotide-diphossugar_trans"/>
</dbReference>
<name>D7FXV4_ECTSI</name>
<keyword evidence="12" id="KW-0472">Membrane</keyword>
<dbReference type="STRING" id="2880.D7FXV4"/>
<feature type="compositionally biased region" description="Basic and acidic residues" evidence="17">
    <location>
        <begin position="44"/>
        <end position="66"/>
    </location>
</feature>
<dbReference type="OMA" id="KGYDLSW"/>
<keyword evidence="19" id="KW-1185">Reference proteome</keyword>
<dbReference type="Pfam" id="PF03071">
    <property type="entry name" value="GNT-I"/>
    <property type="match status" value="1"/>
</dbReference>
<keyword evidence="7" id="KW-0812">Transmembrane</keyword>
<dbReference type="InParanoid" id="D7FXV4"/>
<dbReference type="EC" id="2.4.1.101" evidence="14"/>
<evidence type="ECO:0000256" key="3">
    <source>
        <dbReference type="ARBA" id="ARBA00004922"/>
    </source>
</evidence>
<evidence type="ECO:0000256" key="9">
    <source>
        <dbReference type="ARBA" id="ARBA00022968"/>
    </source>
</evidence>
<evidence type="ECO:0000313" key="18">
    <source>
        <dbReference type="EMBL" id="CBJ32367.1"/>
    </source>
</evidence>
<dbReference type="eggNOG" id="KOG1413">
    <property type="taxonomic scope" value="Eukaryota"/>
</dbReference>
<evidence type="ECO:0000256" key="11">
    <source>
        <dbReference type="ARBA" id="ARBA00023034"/>
    </source>
</evidence>
<dbReference type="OrthoDB" id="440755at2759"/>
<evidence type="ECO:0000256" key="10">
    <source>
        <dbReference type="ARBA" id="ARBA00022989"/>
    </source>
</evidence>
<keyword evidence="10" id="KW-1133">Transmembrane helix</keyword>
<keyword evidence="5 18" id="KW-0328">Glycosyltransferase</keyword>
<comment type="subcellular location">
    <subcellularLocation>
        <location evidence="2">Golgi apparatus membrane</location>
        <topology evidence="2">Single-pass type II membrane protein</topology>
    </subcellularLocation>
</comment>
<dbReference type="PANTHER" id="PTHR10468">
    <property type="entry name" value="PROTEIN O-LINKED-MANNOSE BETA-1,2-N-ACETYLGLUCOSAMINYLTRANSFERASE 1/ALPHA-1,3-MANNOSYL-GLYCOPROTEIN 2-BETA-N-ACETYLGLUCOSAMINYLTRANSFERASE"/>
    <property type="match status" value="1"/>
</dbReference>
<evidence type="ECO:0000256" key="7">
    <source>
        <dbReference type="ARBA" id="ARBA00022692"/>
    </source>
</evidence>
<feature type="region of interest" description="Disordered" evidence="17">
    <location>
        <begin position="136"/>
        <end position="178"/>
    </location>
</feature>
<feature type="compositionally biased region" description="Basic residues" evidence="17">
    <location>
        <begin position="1"/>
        <end position="10"/>
    </location>
</feature>
<sequence length="513" mass="57658">MILRNQRPRRGFGTIRRPTLREGMQDAGGPQGGRHRAGGGGHDGGTKKEFIKRKNDDRNGSREEHAKAKKKFHRFEQADISSEDSIRNNYIRGGWMGGLGLGIDAYVGDGSWGAELSTDPAGGEDDVSRRRPVIINADEDGTGDGQARWEPGQLSRLAQRQQRQRDEEDEEEGGVARTPMLGPDAVVLIICANRPEYLERTLNAVAEYHPGSSRGASFAIPVVISQDGSSSAVEEVISRFKTSMAGRAHVTHIHHTPAPRESRPYFKLSAHYEWALSQVFDELFQTGYSSAAVDKAIILEEDLEIAPDFFEYFSAMAPLLDSDETLMAVSAWNDNGQAAHVKDNRALFRSDFFPGLGWMLPRRVWDELAADWPEAYWDDWLRDPRRRKGRQFIRPEVCRTYHFGQKAGASRNQFSQLLNNIRLNEEAVPFREMDVSYLMPDAFRSWLDGELRSARAETVANVKAGRASSSEVVVEYGSEREFMSIARQLSIMDDTKAQVPRTAYMGVVFLWGR</sequence>
<dbReference type="PANTHER" id="PTHR10468:SF0">
    <property type="entry name" value="ALPHA-1,3-MANNOSYL-GLYCOPROTEIN 2-BETA-N-ACETYLGLUCOSAMINYLTRANSFERASE"/>
    <property type="match status" value="1"/>
</dbReference>
<dbReference type="InterPro" id="IPR004139">
    <property type="entry name" value="Glyco_trans_13"/>
</dbReference>
<keyword evidence="8" id="KW-0479">Metal-binding</keyword>
<comment type="pathway">
    <text evidence="3">Protein modification; protein glycosylation.</text>
</comment>
<dbReference type="EMBL" id="FN649749">
    <property type="protein sequence ID" value="CBJ32367.1"/>
    <property type="molecule type" value="Genomic_DNA"/>
</dbReference>
<keyword evidence="13" id="KW-0464">Manganese</keyword>
<keyword evidence="9" id="KW-0735">Signal-anchor</keyword>
<dbReference type="AlphaFoldDB" id="D7FXV4"/>
<dbReference type="Proteomes" id="UP000002630">
    <property type="component" value="Linkage Group LG24"/>
</dbReference>
<evidence type="ECO:0000256" key="5">
    <source>
        <dbReference type="ARBA" id="ARBA00022676"/>
    </source>
</evidence>
<evidence type="ECO:0000256" key="2">
    <source>
        <dbReference type="ARBA" id="ARBA00004323"/>
    </source>
</evidence>
<dbReference type="GO" id="GO:0046872">
    <property type="term" value="F:metal ion binding"/>
    <property type="evidence" value="ECO:0007669"/>
    <property type="project" value="UniProtKB-KW"/>
</dbReference>